<name>A0ABQ9YTA7_9CRUS</name>
<proteinExistence type="predicted"/>
<evidence type="ECO:0000256" key="1">
    <source>
        <dbReference type="SAM" id="MobiDB-lite"/>
    </source>
</evidence>
<feature type="region of interest" description="Disordered" evidence="1">
    <location>
        <begin position="25"/>
        <end position="88"/>
    </location>
</feature>
<keyword evidence="3" id="KW-1185">Reference proteome</keyword>
<reference evidence="2 3" key="1">
    <citation type="journal article" date="2023" name="Nucleic Acids Res.">
        <title>The hologenome of Daphnia magna reveals possible DNA methylation and microbiome-mediated evolution of the host genome.</title>
        <authorList>
            <person name="Chaturvedi A."/>
            <person name="Li X."/>
            <person name="Dhandapani V."/>
            <person name="Marshall H."/>
            <person name="Kissane S."/>
            <person name="Cuenca-Cambronero M."/>
            <person name="Asole G."/>
            <person name="Calvet F."/>
            <person name="Ruiz-Romero M."/>
            <person name="Marangio P."/>
            <person name="Guigo R."/>
            <person name="Rago D."/>
            <person name="Mirbahai L."/>
            <person name="Eastwood N."/>
            <person name="Colbourne J.K."/>
            <person name="Zhou J."/>
            <person name="Mallon E."/>
            <person name="Orsini L."/>
        </authorList>
    </citation>
    <scope>NUCLEOTIDE SEQUENCE [LARGE SCALE GENOMIC DNA]</scope>
    <source>
        <strain evidence="2">LRV0_1</strain>
    </source>
</reference>
<feature type="compositionally biased region" description="Polar residues" evidence="1">
    <location>
        <begin position="51"/>
        <end position="71"/>
    </location>
</feature>
<evidence type="ECO:0000313" key="3">
    <source>
        <dbReference type="Proteomes" id="UP001234178"/>
    </source>
</evidence>
<organism evidence="2 3">
    <name type="scientific">Daphnia magna</name>
    <dbReference type="NCBI Taxonomy" id="35525"/>
    <lineage>
        <taxon>Eukaryota</taxon>
        <taxon>Metazoa</taxon>
        <taxon>Ecdysozoa</taxon>
        <taxon>Arthropoda</taxon>
        <taxon>Crustacea</taxon>
        <taxon>Branchiopoda</taxon>
        <taxon>Diplostraca</taxon>
        <taxon>Cladocera</taxon>
        <taxon>Anomopoda</taxon>
        <taxon>Daphniidae</taxon>
        <taxon>Daphnia</taxon>
    </lineage>
</organism>
<comment type="caution">
    <text evidence="2">The sequence shown here is derived from an EMBL/GenBank/DDBJ whole genome shotgun (WGS) entry which is preliminary data.</text>
</comment>
<accession>A0ABQ9YTA7</accession>
<sequence>MTAIFGLKEQAMEEFTESLDRANKKKLQENGTQQINKRRTRQTMVEHELQNPGTNSKRSLQQMEESPTLTGKTKRMEESRSTEEKMHYNREKGSLEIFITELGSRDQPKMWSFVKCMLGKGINLSPDTAEIRNNEDPIDDPKEKAELFLEIFSKSYTTRVLHKNLYEELINSGWPQTYLTH</sequence>
<feature type="compositionally biased region" description="Basic and acidic residues" evidence="1">
    <location>
        <begin position="74"/>
        <end position="88"/>
    </location>
</feature>
<evidence type="ECO:0000313" key="2">
    <source>
        <dbReference type="EMBL" id="KAK4003876.1"/>
    </source>
</evidence>
<dbReference type="EMBL" id="JAOYFB010000001">
    <property type="protein sequence ID" value="KAK4003876.1"/>
    <property type="molecule type" value="Genomic_DNA"/>
</dbReference>
<protein>
    <submittedName>
        <fullName evidence="2">Uncharacterized protein</fullName>
    </submittedName>
</protein>
<gene>
    <name evidence="2" type="ORF">OUZ56_005627</name>
</gene>
<dbReference type="Proteomes" id="UP001234178">
    <property type="component" value="Unassembled WGS sequence"/>
</dbReference>